<protein>
    <submittedName>
        <fullName evidence="1">Uncharacterized protein</fullName>
    </submittedName>
</protein>
<keyword evidence="2" id="KW-1185">Reference proteome</keyword>
<organism evidence="1 2">
    <name type="scientific">Pleodorina starrii</name>
    <dbReference type="NCBI Taxonomy" id="330485"/>
    <lineage>
        <taxon>Eukaryota</taxon>
        <taxon>Viridiplantae</taxon>
        <taxon>Chlorophyta</taxon>
        <taxon>core chlorophytes</taxon>
        <taxon>Chlorophyceae</taxon>
        <taxon>CS clade</taxon>
        <taxon>Chlamydomonadales</taxon>
        <taxon>Volvocaceae</taxon>
        <taxon>Pleodorina</taxon>
    </lineage>
</organism>
<sequence length="373" mass="42265">MWPYESLWGYAIRLMAKQDTPEITCMFSWHHMQAAFLAGEEVEGSIVFPEVLPLSSSAQPGLPGSVAFELRNYWTSNSSTPPTIHPKAMGGDAGYKKVTDFSHKTLYEVHLMYTASDPTYATMFGLFMTWLWEQWSTNTQVTDLVGDGLEELQLSHKRADLLRRSGSAIEFKDTAFAAFCIRELWPNFNYWVGSAHASTSTDWRRRYTLDLPARFLEQLKGMSLNESVHLVPWRQSGPEVQRDTWFITRKCPASEQMWAGKVLGIYWLLSPCRSEDGEPRVDVVLDVEWHSPCLDRSGNPIIDESMNVPLVHRQVADVPTRYYLAADVAAVRVDVLPHPTVVNVLCVLSRSFSFMRVAGWAPLRPLTQAGSKL</sequence>
<dbReference type="Proteomes" id="UP001165080">
    <property type="component" value="Unassembled WGS sequence"/>
</dbReference>
<dbReference type="AlphaFoldDB" id="A0A9W6C3W6"/>
<gene>
    <name evidence="1" type="primary">PLESTB004293</name>
    <name evidence="1" type="ORF">PLESTB_001985700</name>
</gene>
<accession>A0A9W6C3W6</accession>
<comment type="caution">
    <text evidence="1">The sequence shown here is derived from an EMBL/GenBank/DDBJ whole genome shotgun (WGS) entry which is preliminary data.</text>
</comment>
<evidence type="ECO:0000313" key="2">
    <source>
        <dbReference type="Proteomes" id="UP001165080"/>
    </source>
</evidence>
<dbReference type="EMBL" id="BRXU01000093">
    <property type="protein sequence ID" value="GLC63139.1"/>
    <property type="molecule type" value="Genomic_DNA"/>
</dbReference>
<proteinExistence type="predicted"/>
<reference evidence="1 2" key="1">
    <citation type="journal article" date="2023" name="Commun. Biol.">
        <title>Reorganization of the ancestral sex-determining regions during the evolution of trioecy in Pleodorina starrii.</title>
        <authorList>
            <person name="Takahashi K."/>
            <person name="Suzuki S."/>
            <person name="Kawai-Toyooka H."/>
            <person name="Yamamoto K."/>
            <person name="Hamaji T."/>
            <person name="Ootsuki R."/>
            <person name="Yamaguchi H."/>
            <person name="Kawachi M."/>
            <person name="Higashiyama T."/>
            <person name="Nozaki H."/>
        </authorList>
    </citation>
    <scope>NUCLEOTIDE SEQUENCE [LARGE SCALE GENOMIC DNA]</scope>
    <source>
        <strain evidence="1 2">NIES-4479</strain>
    </source>
</reference>
<name>A0A9W6C3W6_9CHLO</name>
<evidence type="ECO:0000313" key="1">
    <source>
        <dbReference type="EMBL" id="GLC63139.1"/>
    </source>
</evidence>